<dbReference type="RefSeq" id="WP_284340113.1">
    <property type="nucleotide sequence ID" value="NZ_BSNS01000009.1"/>
</dbReference>
<organism evidence="1 2">
    <name type="scientific">Devosia nitrariae</name>
    <dbReference type="NCBI Taxonomy" id="2071872"/>
    <lineage>
        <taxon>Bacteria</taxon>
        <taxon>Pseudomonadati</taxon>
        <taxon>Pseudomonadota</taxon>
        <taxon>Alphaproteobacteria</taxon>
        <taxon>Hyphomicrobiales</taxon>
        <taxon>Devosiaceae</taxon>
        <taxon>Devosia</taxon>
    </lineage>
</organism>
<protein>
    <recommendedName>
        <fullName evidence="3">HNH endonuclease</fullName>
    </recommendedName>
</protein>
<evidence type="ECO:0000313" key="2">
    <source>
        <dbReference type="Proteomes" id="UP001156691"/>
    </source>
</evidence>
<name>A0ABQ5W406_9HYPH</name>
<sequence length="218" mass="23935">MLAAIIDRRRLALIQSWVANPLVQVQVESPMVLPRLVFINDETGQSGSVGQVGRRAMTNTAIVEGGPDKDRSWSVWVASGYSSYQKAYLAFIHTAYGIDRGPADLAGYDIDHLLNRARSPLGSSFIRIEAVSSLANRAWGGLFEKAASNRAFHANRVRERRTMSWMICAKLAGQMPPAGSGDTAGINRLIAFFRTLGLSDTEARDGISSMLDFAYRLR</sequence>
<comment type="caution">
    <text evidence="1">The sequence shown here is derived from an EMBL/GenBank/DDBJ whole genome shotgun (WGS) entry which is preliminary data.</text>
</comment>
<accession>A0ABQ5W406</accession>
<dbReference type="EMBL" id="BSNS01000009">
    <property type="protein sequence ID" value="GLQ54660.1"/>
    <property type="molecule type" value="Genomic_DNA"/>
</dbReference>
<evidence type="ECO:0000313" key="1">
    <source>
        <dbReference type="EMBL" id="GLQ54660.1"/>
    </source>
</evidence>
<keyword evidence="2" id="KW-1185">Reference proteome</keyword>
<evidence type="ECO:0008006" key="3">
    <source>
        <dbReference type="Google" id="ProtNLM"/>
    </source>
</evidence>
<proteinExistence type="predicted"/>
<dbReference type="Proteomes" id="UP001156691">
    <property type="component" value="Unassembled WGS sequence"/>
</dbReference>
<gene>
    <name evidence="1" type="ORF">GCM10010862_19190</name>
</gene>
<reference evidence="2" key="1">
    <citation type="journal article" date="2019" name="Int. J. Syst. Evol. Microbiol.">
        <title>The Global Catalogue of Microorganisms (GCM) 10K type strain sequencing project: providing services to taxonomists for standard genome sequencing and annotation.</title>
        <authorList>
            <consortium name="The Broad Institute Genomics Platform"/>
            <consortium name="The Broad Institute Genome Sequencing Center for Infectious Disease"/>
            <person name="Wu L."/>
            <person name="Ma J."/>
        </authorList>
    </citation>
    <scope>NUCLEOTIDE SEQUENCE [LARGE SCALE GENOMIC DNA]</scope>
    <source>
        <strain evidence="2">NBRC 112416</strain>
    </source>
</reference>